<dbReference type="Gene3D" id="3.50.30.30">
    <property type="match status" value="1"/>
</dbReference>
<organism evidence="10 11">
    <name type="scientific">Nonomuraea cavernae</name>
    <dbReference type="NCBI Taxonomy" id="2045107"/>
    <lineage>
        <taxon>Bacteria</taxon>
        <taxon>Bacillati</taxon>
        <taxon>Actinomycetota</taxon>
        <taxon>Actinomycetes</taxon>
        <taxon>Streptosporangiales</taxon>
        <taxon>Streptosporangiaceae</taxon>
        <taxon>Nonomuraea</taxon>
    </lineage>
</organism>
<dbReference type="PANTHER" id="PTHR43399:SF4">
    <property type="entry name" value="CELL WALL-ASSOCIATED PROTEASE"/>
    <property type="match status" value="1"/>
</dbReference>
<dbReference type="InterPro" id="IPR015500">
    <property type="entry name" value="Peptidase_S8_subtilisin-rel"/>
</dbReference>
<evidence type="ECO:0000256" key="6">
    <source>
        <dbReference type="PROSITE-ProRule" id="PRU01240"/>
    </source>
</evidence>
<dbReference type="InterPro" id="IPR046450">
    <property type="entry name" value="PA_dom_sf"/>
</dbReference>
<feature type="domain" description="Peptidase S8/S53" evidence="9">
    <location>
        <begin position="245"/>
        <end position="500"/>
    </location>
</feature>
<proteinExistence type="inferred from homology"/>
<evidence type="ECO:0000256" key="7">
    <source>
        <dbReference type="RuleBase" id="RU003355"/>
    </source>
</evidence>
<evidence type="ECO:0000259" key="9">
    <source>
        <dbReference type="Pfam" id="PF00082"/>
    </source>
</evidence>
<dbReference type="Gene3D" id="3.40.50.200">
    <property type="entry name" value="Peptidase S8/S53 domain"/>
    <property type="match status" value="1"/>
</dbReference>
<dbReference type="PROSITE" id="PS51892">
    <property type="entry name" value="SUBTILASE"/>
    <property type="match status" value="1"/>
</dbReference>
<dbReference type="InterPro" id="IPR023828">
    <property type="entry name" value="Peptidase_S8_Ser-AS"/>
</dbReference>
<dbReference type="PROSITE" id="PS00136">
    <property type="entry name" value="SUBTILASE_ASP"/>
    <property type="match status" value="1"/>
</dbReference>
<feature type="signal peptide" evidence="8">
    <location>
        <begin position="1"/>
        <end position="22"/>
    </location>
</feature>
<gene>
    <name evidence="10" type="ORF">GCM10012289_46710</name>
</gene>
<protein>
    <submittedName>
        <fullName evidence="10">Peptidase</fullName>
    </submittedName>
</protein>
<evidence type="ECO:0000313" key="10">
    <source>
        <dbReference type="EMBL" id="GGO74327.1"/>
    </source>
</evidence>
<dbReference type="RefSeq" id="WP_189126295.1">
    <property type="nucleotide sequence ID" value="NZ_BMNH01000015.1"/>
</dbReference>
<keyword evidence="2 6" id="KW-0645">Protease</keyword>
<dbReference type="GO" id="GO:0004252">
    <property type="term" value="F:serine-type endopeptidase activity"/>
    <property type="evidence" value="ECO:0007669"/>
    <property type="project" value="UniProtKB-UniRule"/>
</dbReference>
<dbReference type="PROSITE" id="PS00138">
    <property type="entry name" value="SUBTILASE_SER"/>
    <property type="match status" value="1"/>
</dbReference>
<reference evidence="10" key="1">
    <citation type="journal article" date="2014" name="Int. J. Syst. Evol. Microbiol.">
        <title>Complete genome sequence of Corynebacterium casei LMG S-19264T (=DSM 44701T), isolated from a smear-ripened cheese.</title>
        <authorList>
            <consortium name="US DOE Joint Genome Institute (JGI-PGF)"/>
            <person name="Walter F."/>
            <person name="Albersmeier A."/>
            <person name="Kalinowski J."/>
            <person name="Ruckert C."/>
        </authorList>
    </citation>
    <scope>NUCLEOTIDE SEQUENCE</scope>
    <source>
        <strain evidence="10">CGMCC 4.7368</strain>
    </source>
</reference>
<name>A0A917Z471_9ACTN</name>
<dbReference type="Pfam" id="PF00082">
    <property type="entry name" value="Peptidase_S8"/>
    <property type="match status" value="1"/>
</dbReference>
<feature type="active site" description="Charge relay system" evidence="5 6">
    <location>
        <position position="254"/>
    </location>
</feature>
<feature type="chain" id="PRO_5039247632" evidence="8">
    <location>
        <begin position="23"/>
        <end position="1308"/>
    </location>
</feature>
<dbReference type="PROSITE" id="PS00137">
    <property type="entry name" value="SUBTILASE_HIS"/>
    <property type="match status" value="1"/>
</dbReference>
<dbReference type="SUPFAM" id="SSF52025">
    <property type="entry name" value="PA domain"/>
    <property type="match status" value="1"/>
</dbReference>
<evidence type="ECO:0000256" key="5">
    <source>
        <dbReference type="PIRSR" id="PIRSR615500-1"/>
    </source>
</evidence>
<dbReference type="SUPFAM" id="SSF52743">
    <property type="entry name" value="Subtilisin-like"/>
    <property type="match status" value="1"/>
</dbReference>
<dbReference type="PANTHER" id="PTHR43399">
    <property type="entry name" value="SUBTILISIN-RELATED"/>
    <property type="match status" value="1"/>
</dbReference>
<dbReference type="PRINTS" id="PR00723">
    <property type="entry name" value="SUBTILISIN"/>
</dbReference>
<evidence type="ECO:0000256" key="8">
    <source>
        <dbReference type="SAM" id="SignalP"/>
    </source>
</evidence>
<evidence type="ECO:0000256" key="3">
    <source>
        <dbReference type="ARBA" id="ARBA00022801"/>
    </source>
</evidence>
<evidence type="ECO:0000256" key="1">
    <source>
        <dbReference type="ARBA" id="ARBA00011073"/>
    </source>
</evidence>
<feature type="active site" description="Charge relay system" evidence="5 6">
    <location>
        <position position="461"/>
    </location>
</feature>
<dbReference type="GO" id="GO:0006508">
    <property type="term" value="P:proteolysis"/>
    <property type="evidence" value="ECO:0007669"/>
    <property type="project" value="UniProtKB-KW"/>
</dbReference>
<dbReference type="Proteomes" id="UP000646523">
    <property type="component" value="Unassembled WGS sequence"/>
</dbReference>
<dbReference type="EMBL" id="BMNH01000015">
    <property type="protein sequence ID" value="GGO74327.1"/>
    <property type="molecule type" value="Genomic_DNA"/>
</dbReference>
<comment type="similarity">
    <text evidence="1 6 7">Belongs to the peptidase S8 family.</text>
</comment>
<evidence type="ECO:0000313" key="11">
    <source>
        <dbReference type="Proteomes" id="UP000646523"/>
    </source>
</evidence>
<reference evidence="10" key="2">
    <citation type="submission" date="2020-09" db="EMBL/GenBank/DDBJ databases">
        <authorList>
            <person name="Sun Q."/>
            <person name="Zhou Y."/>
        </authorList>
    </citation>
    <scope>NUCLEOTIDE SEQUENCE</scope>
    <source>
        <strain evidence="10">CGMCC 4.7368</strain>
    </source>
</reference>
<sequence>MKFPPGARRRWPVAAVAVIAMAATVVPVRSAAAQDQDQAQAQVRQTSGPITLDGVKPGKHEITLITGDKVTLTDAGGGRYGFETKAAVRPGRPLPVFHGQATPDGFYVYPDDVLPAIEAGRVDREFFDVKYLAEHGYANDRSTHTPVIVQYPETTKGLKATAEALPASSATGTLDSINAAALAVPHQESATFWSAVLGRTAEGRTASTLSAGLTKVWLDRKVAADLDRTVPLIGAPQAWAAGFEGTGVKVAVLDTGIDEAHPDFAGKIAETRSFVPDVESVKDGHGHGTHVASIITGSGAASDGKYKGVAPGVKLVVGKVLDDTGGGYESDVIEGMQWAATSGSKIVSMSLGGDATDGTDPMSQALDSLTADTGTLFVVAAGNAGAAETVGAPGAAQAALTVAATDNDDKLADFSSRGPRLDGALKPDIAAPGVDVVAARAAGTSMGNPADDSYTAASGTSMATPHVSGAAAILAQQHPDWKAAELKAALMSTAKDVDGTVYERGAGRLDLANAITQRAYAATANLDYGAVNEGSAPIGKEIVYANTSDQPVTLTLTPKLATVAGAAVPQGVLRVDGTLTVPAGQTAKATVTLTSADLGLGAYTGAVTATDDHGTRLTIPVGLTREPPKVTLTIRTFDREGAPANPRMLGVLDLTGDRGDVARRAQWESPGVFRVQVPRGFYSVSAAVTWVDPSSYLSNSGWTLVPEVEVAEDTEVTLDARKLKEIGFSTPKPAVASPGSQGFTYFQHKLKNGTTWFSMTSSAPFIRHWITPTKKVTKSEFLVATYWGLAPREVTMEVRGRDPLQLHPEVYAHDGDLLKGTPLEYVPFTGDLTANLVDAGVGKPENLAGLDLRGKLALLDDDGQCGAQLDRVRNIREAGASGILLWPSAPLYSCGDGPHIPEPVWPESWENPATIGIPYVTVSPGEARALIKRLAKGPVTIAVQGRPHASYGYQLAPAERGRVPATPTFKITNKQLATIDTHYHSGAPTDYLVASSFIRKGQLGIFSAHLPVINGPGRRAEYVGPIEPETIVVREVSSEQQRSLRTLHVFDKPARHTQHWNAGPLTPGATTVPGPVQRLIDESPQSVAACSICRQGDTLWTNYNEIGAQSQTGMIWLGDTRLYRNGAEIPLDLTSGLPGFTLPKEAGDYRLTLDNPSTRTTAEWTFRSETVTKSATLPGQDCLGSLIGAPDPCRPEPVVFVSYDLSDDIGLDNTVPAGRRHTFDVNVYHSPGTARMPAIAGLKLWISTDDGQRWTAVDVRRGRGGDYTASATYPRLAGTKGAVSLKAEAWDAAGNRVKQTTLRAFTLR</sequence>
<dbReference type="InterPro" id="IPR022398">
    <property type="entry name" value="Peptidase_S8_His-AS"/>
</dbReference>
<dbReference type="InterPro" id="IPR051048">
    <property type="entry name" value="Peptidase_S8/S53_subtilisin"/>
</dbReference>
<evidence type="ECO:0000256" key="4">
    <source>
        <dbReference type="ARBA" id="ARBA00022825"/>
    </source>
</evidence>
<keyword evidence="3 6" id="KW-0378">Hydrolase</keyword>
<dbReference type="InterPro" id="IPR036852">
    <property type="entry name" value="Peptidase_S8/S53_dom_sf"/>
</dbReference>
<dbReference type="InterPro" id="IPR023827">
    <property type="entry name" value="Peptidase_S8_Asp-AS"/>
</dbReference>
<accession>A0A917Z471</accession>
<comment type="caution">
    <text evidence="10">The sequence shown here is derived from an EMBL/GenBank/DDBJ whole genome shotgun (WGS) entry which is preliminary data.</text>
</comment>
<keyword evidence="8" id="KW-0732">Signal</keyword>
<evidence type="ECO:0000256" key="2">
    <source>
        <dbReference type="ARBA" id="ARBA00022670"/>
    </source>
</evidence>
<keyword evidence="4 6" id="KW-0720">Serine protease</keyword>
<keyword evidence="11" id="KW-1185">Reference proteome</keyword>
<feature type="active site" description="Charge relay system" evidence="5 6">
    <location>
        <position position="287"/>
    </location>
</feature>
<dbReference type="InterPro" id="IPR000209">
    <property type="entry name" value="Peptidase_S8/S53_dom"/>
</dbReference>